<feature type="compositionally biased region" description="Polar residues" evidence="1">
    <location>
        <begin position="10"/>
        <end position="20"/>
    </location>
</feature>
<evidence type="ECO:0000313" key="3">
    <source>
        <dbReference type="Proteomes" id="UP000298663"/>
    </source>
</evidence>
<dbReference type="Proteomes" id="UP000298663">
    <property type="component" value="Unassembled WGS sequence"/>
</dbReference>
<sequence length="85" mass="9887">MRKDMEGHNTPATNRETALNGSVARYAPGSVRTDRQLSGTGLFKFRVSKVFRGFYRVAQKKRTRLSWSHCIFEADEMCNRQFRVE</sequence>
<name>A0A4U5PHH0_STECR</name>
<reference evidence="2 3" key="1">
    <citation type="journal article" date="2015" name="Genome Biol.">
        <title>Comparative genomics of Steinernema reveals deeply conserved gene regulatory networks.</title>
        <authorList>
            <person name="Dillman A.R."/>
            <person name="Macchietto M."/>
            <person name="Porter C.F."/>
            <person name="Rogers A."/>
            <person name="Williams B."/>
            <person name="Antoshechkin I."/>
            <person name="Lee M.M."/>
            <person name="Goodwin Z."/>
            <person name="Lu X."/>
            <person name="Lewis E.E."/>
            <person name="Goodrich-Blair H."/>
            <person name="Stock S.P."/>
            <person name="Adams B.J."/>
            <person name="Sternberg P.W."/>
            <person name="Mortazavi A."/>
        </authorList>
    </citation>
    <scope>NUCLEOTIDE SEQUENCE [LARGE SCALE GENOMIC DNA]</scope>
    <source>
        <strain evidence="2 3">ALL</strain>
    </source>
</reference>
<feature type="region of interest" description="Disordered" evidence="1">
    <location>
        <begin position="1"/>
        <end position="25"/>
    </location>
</feature>
<proteinExistence type="predicted"/>
<dbReference type="AlphaFoldDB" id="A0A4U5PHH0"/>
<evidence type="ECO:0000313" key="2">
    <source>
        <dbReference type="EMBL" id="TKR96077.1"/>
    </source>
</evidence>
<evidence type="ECO:0000256" key="1">
    <source>
        <dbReference type="SAM" id="MobiDB-lite"/>
    </source>
</evidence>
<comment type="caution">
    <text evidence="2">The sequence shown here is derived from an EMBL/GenBank/DDBJ whole genome shotgun (WGS) entry which is preliminary data.</text>
</comment>
<accession>A0A4U5PHH0</accession>
<keyword evidence="3" id="KW-1185">Reference proteome</keyword>
<protein>
    <submittedName>
        <fullName evidence="2">Uncharacterized protein</fullName>
    </submittedName>
</protein>
<gene>
    <name evidence="2" type="ORF">L596_010150</name>
</gene>
<organism evidence="2 3">
    <name type="scientific">Steinernema carpocapsae</name>
    <name type="common">Entomopathogenic nematode</name>
    <dbReference type="NCBI Taxonomy" id="34508"/>
    <lineage>
        <taxon>Eukaryota</taxon>
        <taxon>Metazoa</taxon>
        <taxon>Ecdysozoa</taxon>
        <taxon>Nematoda</taxon>
        <taxon>Chromadorea</taxon>
        <taxon>Rhabditida</taxon>
        <taxon>Tylenchina</taxon>
        <taxon>Panagrolaimomorpha</taxon>
        <taxon>Strongyloidoidea</taxon>
        <taxon>Steinernematidae</taxon>
        <taxon>Steinernema</taxon>
    </lineage>
</organism>
<reference evidence="2 3" key="2">
    <citation type="journal article" date="2019" name="G3 (Bethesda)">
        <title>Hybrid Assembly of the Genome of the Entomopathogenic Nematode Steinernema carpocapsae Identifies the X-Chromosome.</title>
        <authorList>
            <person name="Serra L."/>
            <person name="Macchietto M."/>
            <person name="Macias-Munoz A."/>
            <person name="McGill C.J."/>
            <person name="Rodriguez I.M."/>
            <person name="Rodriguez B."/>
            <person name="Murad R."/>
            <person name="Mortazavi A."/>
        </authorList>
    </citation>
    <scope>NUCLEOTIDE SEQUENCE [LARGE SCALE GENOMIC DNA]</scope>
    <source>
        <strain evidence="2 3">ALL</strain>
    </source>
</reference>
<dbReference type="EMBL" id="AZBU02000002">
    <property type="protein sequence ID" value="TKR96077.1"/>
    <property type="molecule type" value="Genomic_DNA"/>
</dbReference>